<feature type="compositionally biased region" description="Polar residues" evidence="1">
    <location>
        <begin position="61"/>
        <end position="76"/>
    </location>
</feature>
<protein>
    <submittedName>
        <fullName evidence="2">Unnamed protein product</fullName>
    </submittedName>
</protein>
<reference evidence="2" key="1">
    <citation type="submission" date="2023-04" db="EMBL/GenBank/DDBJ databases">
        <title>Ambrosiozyma monospora NBRC 1965.</title>
        <authorList>
            <person name="Ichikawa N."/>
            <person name="Sato H."/>
            <person name="Tonouchi N."/>
        </authorList>
    </citation>
    <scope>NUCLEOTIDE SEQUENCE</scope>
    <source>
        <strain evidence="2">NBRC 1965</strain>
    </source>
</reference>
<dbReference type="Proteomes" id="UP001165063">
    <property type="component" value="Unassembled WGS sequence"/>
</dbReference>
<keyword evidence="3" id="KW-1185">Reference proteome</keyword>
<dbReference type="AlphaFoldDB" id="A0A9W6YYG2"/>
<feature type="region of interest" description="Disordered" evidence="1">
    <location>
        <begin position="1"/>
        <end position="132"/>
    </location>
</feature>
<sequence>MQEAQNRQQQQPNDGQYRPKISNQQQQQPNNGYQPQQQQQQQQQHHQGSVHRAPTKHGHQTSRFGNASPQGGQTANGRPAGSSVVGSKFRPRIPSNTKFAPSGNAHSRPGPGGAAGQGARPTIGGSRFAFKK</sequence>
<feature type="compositionally biased region" description="Low complexity" evidence="1">
    <location>
        <begin position="1"/>
        <end position="16"/>
    </location>
</feature>
<name>A0A9W6YYG2_AMBMO</name>
<gene>
    <name evidence="2" type="ORF">Amon01_000415100</name>
</gene>
<comment type="caution">
    <text evidence="2">The sequence shown here is derived from an EMBL/GenBank/DDBJ whole genome shotgun (WGS) entry which is preliminary data.</text>
</comment>
<evidence type="ECO:0000256" key="1">
    <source>
        <dbReference type="SAM" id="MobiDB-lite"/>
    </source>
</evidence>
<dbReference type="EMBL" id="BSXU01001938">
    <property type="protein sequence ID" value="GMG32563.1"/>
    <property type="molecule type" value="Genomic_DNA"/>
</dbReference>
<organism evidence="2 3">
    <name type="scientific">Ambrosiozyma monospora</name>
    <name type="common">Yeast</name>
    <name type="synonym">Endomycopsis monosporus</name>
    <dbReference type="NCBI Taxonomy" id="43982"/>
    <lineage>
        <taxon>Eukaryota</taxon>
        <taxon>Fungi</taxon>
        <taxon>Dikarya</taxon>
        <taxon>Ascomycota</taxon>
        <taxon>Saccharomycotina</taxon>
        <taxon>Pichiomycetes</taxon>
        <taxon>Pichiales</taxon>
        <taxon>Pichiaceae</taxon>
        <taxon>Ambrosiozyma</taxon>
    </lineage>
</organism>
<feature type="compositionally biased region" description="Low complexity" evidence="1">
    <location>
        <begin position="24"/>
        <end position="47"/>
    </location>
</feature>
<proteinExistence type="predicted"/>
<evidence type="ECO:0000313" key="3">
    <source>
        <dbReference type="Proteomes" id="UP001165063"/>
    </source>
</evidence>
<evidence type="ECO:0000313" key="2">
    <source>
        <dbReference type="EMBL" id="GMG32563.1"/>
    </source>
</evidence>
<accession>A0A9W6YYG2</accession>